<accession>A0A8S1PN37</accession>
<comment type="caution">
    <text evidence="1">The sequence shown here is derived from an EMBL/GenBank/DDBJ whole genome shotgun (WGS) entry which is preliminary data.</text>
</comment>
<dbReference type="PANTHER" id="PTHR35397">
    <property type="entry name" value="C2 DOMAIN-CONTAINING PROTEIN-RELATED"/>
    <property type="match status" value="1"/>
</dbReference>
<protein>
    <submittedName>
        <fullName evidence="1">Uncharacterized protein</fullName>
    </submittedName>
</protein>
<keyword evidence="2" id="KW-1185">Reference proteome</keyword>
<dbReference type="Pfam" id="PF08578">
    <property type="entry name" value="DUF1765"/>
    <property type="match status" value="1"/>
</dbReference>
<proteinExistence type="predicted"/>
<gene>
    <name evidence="1" type="ORF">PPRIM_AZ9-3.1.T1240085</name>
</gene>
<reference evidence="1" key="1">
    <citation type="submission" date="2021-01" db="EMBL/GenBank/DDBJ databases">
        <authorList>
            <consortium name="Genoscope - CEA"/>
            <person name="William W."/>
        </authorList>
    </citation>
    <scope>NUCLEOTIDE SEQUENCE</scope>
</reference>
<evidence type="ECO:0000313" key="2">
    <source>
        <dbReference type="Proteomes" id="UP000688137"/>
    </source>
</evidence>
<sequence>MGICGGRSKSQEDQVHKLSQPIITNGELQIKVLLKNITLKMTGVRQCSIEFDLGQCKYTSPVHIDNNGDHYWRASFDGTLKMTEQQMRESNMKISVIDTQVIGQATINLFEAAVGPFHFQLPIRGQSTGNVTFDLKMNQILQATLQSKFIIWELNQSLSDVRYNYNLRLVTSQFSFISEHSTTFVNPNYRKQNEKQRSIIASSRKSILDQDILRDSIISLPKIPSMINSSGGVNQSLESIIAATPTNKGQSPACQPYHRIEWDHAGDELTLIVELPISEFQGSAIQLCLWSISSNKNSLGNSKSPHKTIIKKTQNKHDSEYMDLEIQDHHLVAETYINLSNLETNIVADLGAKFFVIKSQQAKSIWYHGVEVGKIDYEISVRLPNYLQQSSFGVQTEKGIVSTASVVGNVENISVTEIKMIQIEFQKLSSSIFKIEHKTLNMDDKLKVRQDMDQQLNKLAQLLGQSHGTNIKTFQYKSEDDLMKAQHLLIQLSIHLVDYSKTLAPFNAYFECLNQVLSRGELMLQQLGFFKALNKKQSELKTEVGLNYQSFLVNTLRFTLQKLNQKDPSQEARQLYIKFLVISYFRIPEFRAKFLELINKTDDPQLLELRGTEFIQEDDPTNIDKSTKTNISIFDWQNYFHTYLSDKSKGIQNQSALNQILDDESWKEHIRHRSINFSFFVEEWAKYVRNILQVKILPWQDIPGYRILVKAFMCELKQQESVPDAMKIALKSLLQNVNLLGIVVNLQFNKTNLYNAEQVIETFEILDVCFSTLTTMPAYFDYPFFLKGIKQIIIDSEHAINIAKCVWLIYNIYPLFSSNFINFKQVDFKKDICEFLFEKAVFKLFLHWSRTVRLVFHYFLLYRVSHQHKNPKVGGLDEEQIIQQYTLINRPKKNQSYFENRQPQQQLISDYIYMKYLRFLSKLEQAKINENQREYQQEHQSYYYKMVHKKLRREQELKMQQQEEPKMMEQLKLERMISEQDESLQKQNQLKPVIVPRPVMHKKLSYKHEVEINEMQQQYLRLSIREFEEQLKNYNNWRQQNLKKMIGKYNEEDKHIIHLTFEVPKVDVLRRIDEKEGA</sequence>
<dbReference type="InterPro" id="IPR013887">
    <property type="entry name" value="UPF0592"/>
</dbReference>
<dbReference type="AlphaFoldDB" id="A0A8S1PN37"/>
<dbReference type="PANTHER" id="PTHR35397:SF1">
    <property type="entry name" value="ARMADILLO-LIKE HELICAL DOMAIN-CONTAINING PROTEIN"/>
    <property type="match status" value="1"/>
</dbReference>
<dbReference type="EMBL" id="CAJJDM010000127">
    <property type="protein sequence ID" value="CAD8104595.1"/>
    <property type="molecule type" value="Genomic_DNA"/>
</dbReference>
<name>A0A8S1PN37_PARPR</name>
<organism evidence="1 2">
    <name type="scientific">Paramecium primaurelia</name>
    <dbReference type="NCBI Taxonomy" id="5886"/>
    <lineage>
        <taxon>Eukaryota</taxon>
        <taxon>Sar</taxon>
        <taxon>Alveolata</taxon>
        <taxon>Ciliophora</taxon>
        <taxon>Intramacronucleata</taxon>
        <taxon>Oligohymenophorea</taxon>
        <taxon>Peniculida</taxon>
        <taxon>Parameciidae</taxon>
        <taxon>Paramecium</taxon>
    </lineage>
</organism>
<dbReference type="OMA" id="FIIWELN"/>
<evidence type="ECO:0000313" key="1">
    <source>
        <dbReference type="EMBL" id="CAD8104595.1"/>
    </source>
</evidence>
<dbReference type="Proteomes" id="UP000688137">
    <property type="component" value="Unassembled WGS sequence"/>
</dbReference>